<organism evidence="2 3">
    <name type="scientific">Streptomyces diacarni</name>
    <dbReference type="NCBI Taxonomy" id="2800381"/>
    <lineage>
        <taxon>Bacteria</taxon>
        <taxon>Bacillati</taxon>
        <taxon>Actinomycetota</taxon>
        <taxon>Actinomycetes</taxon>
        <taxon>Kitasatosporales</taxon>
        <taxon>Streptomycetaceae</taxon>
        <taxon>Streptomyces</taxon>
    </lineage>
</organism>
<proteinExistence type="predicted"/>
<dbReference type="Proteomes" id="UP000252914">
    <property type="component" value="Unassembled WGS sequence"/>
</dbReference>
<reference evidence="2 3" key="1">
    <citation type="submission" date="2018-06" db="EMBL/GenBank/DDBJ databases">
        <title>Streptomyces reniochalinae sp. nov. and Streptomyces diacarnus sp. nov. from marine sponges.</title>
        <authorList>
            <person name="Li L."/>
        </authorList>
    </citation>
    <scope>NUCLEOTIDE SEQUENCE [LARGE SCALE GENOMIC DNA]</scope>
    <source>
        <strain evidence="2 3">LHW51701</strain>
    </source>
</reference>
<evidence type="ECO:0000313" key="3">
    <source>
        <dbReference type="Proteomes" id="UP000252914"/>
    </source>
</evidence>
<dbReference type="EMBL" id="QOIN01000048">
    <property type="protein sequence ID" value="RCG19657.1"/>
    <property type="molecule type" value="Genomic_DNA"/>
</dbReference>
<evidence type="ECO:0000259" key="1">
    <source>
        <dbReference type="Pfam" id="PF14082"/>
    </source>
</evidence>
<dbReference type="InterPro" id="IPR025359">
    <property type="entry name" value="SduA_C"/>
</dbReference>
<sequence length="354" mass="39435">MTLTNPVPSCGASVRRKREQVELLHVSSSSPHTRLFGQYQRMTTDGRPARHVAGRQRVSRATARRAARLAGWQCAYPNCSSPRTLDNGLPLLELAHISSLSPGGLRHLDSSAIREKALGDNIIVLCPTHHDTIDKEPYTYTVDALLRMREQHLQRIDSQSMESTPAVNRLTESLSIWERERSNDSEEFWQTFFTERPEVLSITMGGKAYTLLSKCYVGGKSVSNSGGNVLDFLAQNSGNCALLEIKTPSTRLLQPSPYRNNTFAPSRELAGSCVQVLTYKESLMRELTNLTFSTPTLRAISPSCTLIIGDLSIEKMSQSARHSFEVFRSALKDVRILTYDELFEGIEGLQNALS</sequence>
<evidence type="ECO:0000313" key="2">
    <source>
        <dbReference type="EMBL" id="RCG19657.1"/>
    </source>
</evidence>
<accession>A0A367EQI2</accession>
<dbReference type="Pfam" id="PF14082">
    <property type="entry name" value="SduA_C"/>
    <property type="match status" value="1"/>
</dbReference>
<keyword evidence="3" id="KW-1185">Reference proteome</keyword>
<name>A0A367EQI2_9ACTN</name>
<protein>
    <submittedName>
        <fullName evidence="2">DUF4263 domain-containing protein</fullName>
    </submittedName>
</protein>
<gene>
    <name evidence="2" type="ORF">DTL70_23275</name>
</gene>
<comment type="caution">
    <text evidence="2">The sequence shown here is derived from an EMBL/GenBank/DDBJ whole genome shotgun (WGS) entry which is preliminary data.</text>
</comment>
<feature type="domain" description="Shedu protein SduA C-terminal" evidence="1">
    <location>
        <begin position="184"/>
        <end position="342"/>
    </location>
</feature>
<dbReference type="AlphaFoldDB" id="A0A367EQI2"/>